<dbReference type="InterPro" id="IPR043136">
    <property type="entry name" value="B30.2/SPRY_sf"/>
</dbReference>
<evidence type="ECO:0000256" key="5">
    <source>
        <dbReference type="ARBA" id="ARBA00022840"/>
    </source>
</evidence>
<sequence length="827" mass="92589">MVPIDFFGDTIPSALNTRMRPHYITVSSDLKTAKYTGKSRYGDNGTIQAEKCAPTNCKVYYFEIDIVESAITPKIVVGFTNQNYHLHRNPGVEPNSIGYKAEDGNKLCSGGRSESFGPPYGKGDTIGCGVNYVNQTYFFTKNGSLIGNFGPINHTEHYPSAGLGTLGDVVTFNFMGPFKYDLETLINETGLLERQEINKISVPIRILNNLVHLYLLHGGYAETLRAFMMETGSNPYMAYSHDIKVELATPAAPSHPPRPWSTRAEAEDKPQPTTDTKKPPKRQKSDMTVLSTLYITEYHIEHLENSVEARSKVKQLILDGKISSAIDHVAAVPCNSSAPSKPLSHSHVMLYTQHFIEILKSGNSSQESIDAALAWMQAYFPKFLKDPAIKPESRIAIESACTLLAYKDLKKPTILDLVDFQRRLDTAHIVNEEWIGSKCAEKTATWDPFTRPRTSATSTIGFSRGRMLITGAGYGPLGIESLDEKMGLEHLLEPAENLEARFKLLNKHLGEGTYGTVTLAQDTATGRNVAIKRVKNTLYDPKEHGQLVGMVGIHFTTLRELKVMTELNHENLMPMVAVYVNRGYIHIVMDLMPRDLKSVFDAKVRLGKSHIKCIMLQLIKGLEALHEALFCHRDLAPANVFVDGEGVCKIADFGLARRVVHPPDINKVHSQNIELDLMESRQRMTHKVVTLWYRSPELLMGAECYNFACDIWSVGCIFAEMLLERPLFNGANEIDQLGKIFKLRGTPSDTLWPEARRLALYTPFTFMAHQTIQQSFPNLESTEASLLEALLQLDPHKRPSAKEVLQHEYFCSHPPACKPNQLPFLHS</sequence>
<dbReference type="KEGG" id="bdw:94336710"/>
<dbReference type="PROSITE" id="PS50188">
    <property type="entry name" value="B302_SPRY"/>
    <property type="match status" value="1"/>
</dbReference>
<dbReference type="PROSITE" id="PS00107">
    <property type="entry name" value="PROTEIN_KINASE_ATP"/>
    <property type="match status" value="1"/>
</dbReference>
<dbReference type="InterPro" id="IPR006594">
    <property type="entry name" value="LisH"/>
</dbReference>
<dbReference type="Pfam" id="PF00622">
    <property type="entry name" value="SPRY"/>
    <property type="match status" value="1"/>
</dbReference>
<dbReference type="InterPro" id="IPR011009">
    <property type="entry name" value="Kinase-like_dom_sf"/>
</dbReference>
<dbReference type="Pfam" id="PF10607">
    <property type="entry name" value="CTLH"/>
    <property type="match status" value="1"/>
</dbReference>
<dbReference type="AlphaFoldDB" id="A0AAD9PJ89"/>
<dbReference type="InterPro" id="IPR024964">
    <property type="entry name" value="CTLH/CRA"/>
</dbReference>
<feature type="binding site" evidence="10">
    <location>
        <position position="532"/>
    </location>
    <ligand>
        <name>ATP</name>
        <dbReference type="ChEBI" id="CHEBI:30616"/>
    </ligand>
</feature>
<dbReference type="SMART" id="SM00219">
    <property type="entry name" value="TyrKc"/>
    <property type="match status" value="1"/>
</dbReference>
<evidence type="ECO:0000256" key="11">
    <source>
        <dbReference type="SAM" id="MobiDB-lite"/>
    </source>
</evidence>
<organism evidence="14 15">
    <name type="scientific">Babesia duncani</name>
    <dbReference type="NCBI Taxonomy" id="323732"/>
    <lineage>
        <taxon>Eukaryota</taxon>
        <taxon>Sar</taxon>
        <taxon>Alveolata</taxon>
        <taxon>Apicomplexa</taxon>
        <taxon>Aconoidasida</taxon>
        <taxon>Piroplasmida</taxon>
        <taxon>Babesiidae</taxon>
        <taxon>Babesia</taxon>
    </lineage>
</organism>
<evidence type="ECO:0000313" key="15">
    <source>
        <dbReference type="Proteomes" id="UP001214638"/>
    </source>
</evidence>
<evidence type="ECO:0000313" key="14">
    <source>
        <dbReference type="EMBL" id="KAK2195817.1"/>
    </source>
</evidence>
<keyword evidence="5 10" id="KW-0067">ATP-binding</keyword>
<dbReference type="Gene3D" id="2.60.120.920">
    <property type="match status" value="1"/>
</dbReference>
<dbReference type="Proteomes" id="UP001214638">
    <property type="component" value="Unassembled WGS sequence"/>
</dbReference>
<evidence type="ECO:0000256" key="10">
    <source>
        <dbReference type="PROSITE-ProRule" id="PRU10141"/>
    </source>
</evidence>
<name>A0AAD9PJ89_9APIC</name>
<dbReference type="GO" id="GO:0007346">
    <property type="term" value="P:regulation of mitotic cell cycle"/>
    <property type="evidence" value="ECO:0007669"/>
    <property type="project" value="TreeGrafter"/>
</dbReference>
<protein>
    <recommendedName>
        <fullName evidence="7">Cyclin-dependent kinase 2 homolog</fullName>
    </recommendedName>
    <alternativeName>
        <fullName evidence="8">Cell division control protein 2 homolog</fullName>
    </alternativeName>
    <alternativeName>
        <fullName evidence="9">cdc2-related kinase 2</fullName>
    </alternativeName>
</protein>
<comment type="subunit">
    <text evidence="6">May form a complex composed of at least the catalytic subunit CRK2 and a cyclin.</text>
</comment>
<dbReference type="GO" id="GO:0004674">
    <property type="term" value="F:protein serine/threonine kinase activity"/>
    <property type="evidence" value="ECO:0007669"/>
    <property type="project" value="UniProtKB-KW"/>
</dbReference>
<dbReference type="PROSITE" id="PS00109">
    <property type="entry name" value="PROTEIN_KINASE_TYR"/>
    <property type="match status" value="1"/>
</dbReference>
<dbReference type="SUPFAM" id="SSF56112">
    <property type="entry name" value="Protein kinase-like (PK-like)"/>
    <property type="match status" value="1"/>
</dbReference>
<evidence type="ECO:0000256" key="3">
    <source>
        <dbReference type="ARBA" id="ARBA00022741"/>
    </source>
</evidence>
<dbReference type="RefSeq" id="XP_067802660.1">
    <property type="nucleotide sequence ID" value="XM_067947438.1"/>
</dbReference>
<evidence type="ECO:0000256" key="2">
    <source>
        <dbReference type="ARBA" id="ARBA00022679"/>
    </source>
</evidence>
<dbReference type="InterPro" id="IPR013320">
    <property type="entry name" value="ConA-like_dom_sf"/>
</dbReference>
<comment type="caution">
    <text evidence="14">The sequence shown here is derived from an EMBL/GenBank/DDBJ whole genome shotgun (WGS) entry which is preliminary data.</text>
</comment>
<gene>
    <name evidence="14" type="ORF">BdWA1_002412</name>
</gene>
<dbReference type="PANTHER" id="PTHR24056">
    <property type="entry name" value="CELL DIVISION PROTEIN KINASE"/>
    <property type="match status" value="1"/>
</dbReference>
<evidence type="ECO:0000256" key="1">
    <source>
        <dbReference type="ARBA" id="ARBA00022527"/>
    </source>
</evidence>
<keyword evidence="3 10" id="KW-0547">Nucleotide-binding</keyword>
<dbReference type="InterPro" id="IPR044736">
    <property type="entry name" value="Gid1/RanBPM/SPLA_SPRY"/>
</dbReference>
<dbReference type="InterPro" id="IPR003877">
    <property type="entry name" value="SPRY_dom"/>
</dbReference>
<evidence type="ECO:0000256" key="6">
    <source>
        <dbReference type="ARBA" id="ARBA00038543"/>
    </source>
</evidence>
<dbReference type="Gene3D" id="3.30.200.20">
    <property type="entry name" value="Phosphorylase Kinase, domain 1"/>
    <property type="match status" value="1"/>
</dbReference>
<evidence type="ECO:0000259" key="12">
    <source>
        <dbReference type="PROSITE" id="PS50011"/>
    </source>
</evidence>
<keyword evidence="1" id="KW-0723">Serine/threonine-protein kinase</keyword>
<dbReference type="FunFam" id="1.10.510.10:FF:000624">
    <property type="entry name" value="Mitogen-activated protein kinase"/>
    <property type="match status" value="1"/>
</dbReference>
<dbReference type="InterPro" id="IPR020635">
    <property type="entry name" value="Tyr_kinase_cat_dom"/>
</dbReference>
<feature type="compositionally biased region" description="Basic and acidic residues" evidence="11">
    <location>
        <begin position="264"/>
        <end position="278"/>
    </location>
</feature>
<proteinExistence type="predicted"/>
<dbReference type="PANTHER" id="PTHR24056:SF107">
    <property type="entry name" value="CYCLIN-DEPENDENT KINASE 11A-RELATED"/>
    <property type="match status" value="1"/>
</dbReference>
<reference evidence="14" key="1">
    <citation type="journal article" date="2023" name="Nat. Microbiol.">
        <title>Babesia duncani multi-omics identifies virulence factors and drug targets.</title>
        <authorList>
            <person name="Singh P."/>
            <person name="Lonardi S."/>
            <person name="Liang Q."/>
            <person name="Vydyam P."/>
            <person name="Khabirova E."/>
            <person name="Fang T."/>
            <person name="Gihaz S."/>
            <person name="Thekkiniath J."/>
            <person name="Munshi M."/>
            <person name="Abel S."/>
            <person name="Ciampossin L."/>
            <person name="Batugedara G."/>
            <person name="Gupta M."/>
            <person name="Lu X.M."/>
            <person name="Lenz T."/>
            <person name="Chakravarty S."/>
            <person name="Cornillot E."/>
            <person name="Hu Y."/>
            <person name="Ma W."/>
            <person name="Gonzalez L.M."/>
            <person name="Sanchez S."/>
            <person name="Estrada K."/>
            <person name="Sanchez-Flores A."/>
            <person name="Montero E."/>
            <person name="Harb O.S."/>
            <person name="Le Roch K.G."/>
            <person name="Mamoun C.B."/>
        </authorList>
    </citation>
    <scope>NUCLEOTIDE SEQUENCE</scope>
    <source>
        <strain evidence="14">WA1</strain>
    </source>
</reference>
<feature type="domain" description="B30.2/SPRY" evidence="13">
    <location>
        <begin position="1"/>
        <end position="179"/>
    </location>
</feature>
<keyword evidence="4 14" id="KW-0418">Kinase</keyword>
<dbReference type="GO" id="GO:0005524">
    <property type="term" value="F:ATP binding"/>
    <property type="evidence" value="ECO:0007669"/>
    <property type="project" value="UniProtKB-UniRule"/>
</dbReference>
<evidence type="ECO:0000256" key="7">
    <source>
        <dbReference type="ARBA" id="ARBA00039612"/>
    </source>
</evidence>
<accession>A0AAD9PJ89</accession>
<dbReference type="InterPro" id="IPR000719">
    <property type="entry name" value="Prot_kinase_dom"/>
</dbReference>
<keyword evidence="2" id="KW-0808">Transferase</keyword>
<dbReference type="InterPro" id="IPR001870">
    <property type="entry name" value="B30.2/SPRY"/>
</dbReference>
<dbReference type="CDD" id="cd12885">
    <property type="entry name" value="SPRY_RanBP_like"/>
    <property type="match status" value="1"/>
</dbReference>
<dbReference type="GO" id="GO:0005634">
    <property type="term" value="C:nucleus"/>
    <property type="evidence" value="ECO:0007669"/>
    <property type="project" value="TreeGrafter"/>
</dbReference>
<dbReference type="PROSITE" id="PS50896">
    <property type="entry name" value="LISH"/>
    <property type="match status" value="1"/>
</dbReference>
<evidence type="ECO:0000256" key="4">
    <source>
        <dbReference type="ARBA" id="ARBA00022777"/>
    </source>
</evidence>
<evidence type="ECO:0000259" key="13">
    <source>
        <dbReference type="PROSITE" id="PS50188"/>
    </source>
</evidence>
<dbReference type="GeneID" id="94336710"/>
<dbReference type="PROSITE" id="PS50011">
    <property type="entry name" value="PROTEIN_KINASE_DOM"/>
    <property type="match status" value="1"/>
</dbReference>
<evidence type="ECO:0000256" key="8">
    <source>
        <dbReference type="ARBA" id="ARBA00041902"/>
    </source>
</evidence>
<dbReference type="EMBL" id="JALLKP010000003">
    <property type="protein sequence ID" value="KAK2195817.1"/>
    <property type="molecule type" value="Genomic_DNA"/>
</dbReference>
<dbReference type="Gene3D" id="1.10.510.10">
    <property type="entry name" value="Transferase(Phosphotransferase) domain 1"/>
    <property type="match status" value="1"/>
</dbReference>
<feature type="region of interest" description="Disordered" evidence="11">
    <location>
        <begin position="250"/>
        <end position="285"/>
    </location>
</feature>
<keyword evidence="15" id="KW-1185">Reference proteome</keyword>
<dbReference type="InterPro" id="IPR017441">
    <property type="entry name" value="Protein_kinase_ATP_BS"/>
</dbReference>
<feature type="domain" description="Protein kinase" evidence="12">
    <location>
        <begin position="503"/>
        <end position="810"/>
    </location>
</feature>
<dbReference type="InterPro" id="IPR050108">
    <property type="entry name" value="CDK"/>
</dbReference>
<evidence type="ECO:0000256" key="9">
    <source>
        <dbReference type="ARBA" id="ARBA00042858"/>
    </source>
</evidence>
<dbReference type="InterPro" id="IPR008266">
    <property type="entry name" value="Tyr_kinase_AS"/>
</dbReference>
<dbReference type="Pfam" id="PF00069">
    <property type="entry name" value="Pkinase"/>
    <property type="match status" value="1"/>
</dbReference>
<dbReference type="SMART" id="SM00449">
    <property type="entry name" value="SPRY"/>
    <property type="match status" value="1"/>
</dbReference>
<dbReference type="SUPFAM" id="SSF49899">
    <property type="entry name" value="Concanavalin A-like lectins/glucanases"/>
    <property type="match status" value="1"/>
</dbReference>
<dbReference type="GO" id="GO:0004713">
    <property type="term" value="F:protein tyrosine kinase activity"/>
    <property type="evidence" value="ECO:0007669"/>
    <property type="project" value="InterPro"/>
</dbReference>